<feature type="transmembrane region" description="Helical" evidence="5">
    <location>
        <begin position="143"/>
        <end position="160"/>
    </location>
</feature>
<dbReference type="GO" id="GO:0016020">
    <property type="term" value="C:membrane"/>
    <property type="evidence" value="ECO:0007669"/>
    <property type="project" value="UniProtKB-SubCell"/>
</dbReference>
<dbReference type="SUPFAM" id="SSF103481">
    <property type="entry name" value="Multidrug resistance efflux transporter EmrE"/>
    <property type="match status" value="1"/>
</dbReference>
<dbReference type="STRING" id="1806994.A0A507C881"/>
<dbReference type="PIRSF" id="PIRSF036436">
    <property type="entry name" value="UCP036436"/>
    <property type="match status" value="1"/>
</dbReference>
<keyword evidence="7" id="KW-1185">Reference proteome</keyword>
<sequence>MASNKRTYLLVFGFQDLQCVANCDDPANAKTFEQPIWQTANMFLGESLCLIVYYIQVWNESRRKQQAVYQPILDEGPVANGGEHDDEELPQSASDPLLAVVQQRLPLTGHRNFYMWLPTLCDLCATTLMNAGLIYVAASVYQMLRGSVVLFTGTLSSVYLRRHHPIYRWFALCAVFAGVALVGSASIVQGQAPTAPSLGDDNKTMYNTLSNHYNTYLIANPNAPIGVTMIIVAQVFTAAQFVIEELLMSRYDLPAMKAVGLEGVFGLLSLVILVPITYFGYGRNDPGGFFDVVVGWNQMVGHPNVLGAGIAICFSIASFNWFGLSVTRSVSATARSTIDTTLFIWVISLSLGWENFKSLQVVGFAVLLYGTLLFNDVVRPPPLAMCRKAILDEQEVVVAEQDDERAIASAT</sequence>
<dbReference type="EMBL" id="QEAO01000018">
    <property type="protein sequence ID" value="TPX33733.1"/>
    <property type="molecule type" value="Genomic_DNA"/>
</dbReference>
<evidence type="ECO:0000256" key="3">
    <source>
        <dbReference type="ARBA" id="ARBA00022989"/>
    </source>
</evidence>
<evidence type="ECO:0008006" key="8">
    <source>
        <dbReference type="Google" id="ProtNLM"/>
    </source>
</evidence>
<keyword evidence="3 5" id="KW-1133">Transmembrane helix</keyword>
<dbReference type="GeneID" id="42004707"/>
<dbReference type="Proteomes" id="UP000319731">
    <property type="component" value="Unassembled WGS sequence"/>
</dbReference>
<evidence type="ECO:0000313" key="7">
    <source>
        <dbReference type="Proteomes" id="UP000319731"/>
    </source>
</evidence>
<evidence type="ECO:0000313" key="6">
    <source>
        <dbReference type="EMBL" id="TPX33733.1"/>
    </source>
</evidence>
<comment type="caution">
    <text evidence="6">The sequence shown here is derived from an EMBL/GenBank/DDBJ whole genome shotgun (WGS) entry which is preliminary data.</text>
</comment>
<name>A0A507C881_9FUNG</name>
<proteinExistence type="predicted"/>
<dbReference type="OrthoDB" id="29773at2759"/>
<evidence type="ECO:0000256" key="5">
    <source>
        <dbReference type="SAM" id="Phobius"/>
    </source>
</evidence>
<feature type="transmembrane region" description="Helical" evidence="5">
    <location>
        <begin position="225"/>
        <end position="247"/>
    </location>
</feature>
<feature type="transmembrane region" description="Helical" evidence="5">
    <location>
        <begin position="113"/>
        <end position="137"/>
    </location>
</feature>
<evidence type="ECO:0000256" key="2">
    <source>
        <dbReference type="ARBA" id="ARBA00022692"/>
    </source>
</evidence>
<evidence type="ECO:0000256" key="4">
    <source>
        <dbReference type="ARBA" id="ARBA00023136"/>
    </source>
</evidence>
<protein>
    <recommendedName>
        <fullName evidence="8">EamA domain-containing protein</fullName>
    </recommendedName>
</protein>
<feature type="transmembrane region" description="Helical" evidence="5">
    <location>
        <begin position="301"/>
        <end position="324"/>
    </location>
</feature>
<feature type="transmembrane region" description="Helical" evidence="5">
    <location>
        <begin position="167"/>
        <end position="188"/>
    </location>
</feature>
<dbReference type="InterPro" id="IPR012404">
    <property type="entry name" value="UCP036436"/>
</dbReference>
<evidence type="ECO:0000256" key="1">
    <source>
        <dbReference type="ARBA" id="ARBA00004141"/>
    </source>
</evidence>
<dbReference type="AlphaFoldDB" id="A0A507C881"/>
<dbReference type="PANTHER" id="PTHR13146">
    <property type="match status" value="1"/>
</dbReference>
<reference evidence="6 7" key="1">
    <citation type="journal article" date="2019" name="Sci. Rep.">
        <title>Comparative genomics of chytrid fungi reveal insights into the obligate biotrophic and pathogenic lifestyle of Synchytrium endobioticum.</title>
        <authorList>
            <person name="van de Vossenberg B.T.L.H."/>
            <person name="Warris S."/>
            <person name="Nguyen H.D.T."/>
            <person name="van Gent-Pelzer M.P.E."/>
            <person name="Joly D.L."/>
            <person name="van de Geest H.C."/>
            <person name="Bonants P.J.M."/>
            <person name="Smith D.S."/>
            <person name="Levesque C.A."/>
            <person name="van der Lee T.A.J."/>
        </authorList>
    </citation>
    <scope>NUCLEOTIDE SEQUENCE [LARGE SCALE GENOMIC DNA]</scope>
    <source>
        <strain evidence="6 7">JEL517</strain>
    </source>
</reference>
<feature type="transmembrane region" description="Helical" evidence="5">
    <location>
        <begin position="259"/>
        <end position="281"/>
    </location>
</feature>
<dbReference type="RefSeq" id="XP_031024650.1">
    <property type="nucleotide sequence ID" value="XM_031169410.1"/>
</dbReference>
<gene>
    <name evidence="6" type="ORF">SmJEL517_g03482</name>
</gene>
<keyword evidence="2 5" id="KW-0812">Transmembrane</keyword>
<accession>A0A507C881</accession>
<dbReference type="PANTHER" id="PTHR13146:SF0">
    <property type="entry name" value="SOLUTE CARRIER FAMILY 35 MEMBER F6"/>
    <property type="match status" value="1"/>
</dbReference>
<organism evidence="6 7">
    <name type="scientific">Synchytrium microbalum</name>
    <dbReference type="NCBI Taxonomy" id="1806994"/>
    <lineage>
        <taxon>Eukaryota</taxon>
        <taxon>Fungi</taxon>
        <taxon>Fungi incertae sedis</taxon>
        <taxon>Chytridiomycota</taxon>
        <taxon>Chytridiomycota incertae sedis</taxon>
        <taxon>Chytridiomycetes</taxon>
        <taxon>Synchytriales</taxon>
        <taxon>Synchytriaceae</taxon>
        <taxon>Synchytrium</taxon>
    </lineage>
</organism>
<dbReference type="InterPro" id="IPR037185">
    <property type="entry name" value="EmrE-like"/>
</dbReference>
<comment type="subcellular location">
    <subcellularLocation>
        <location evidence="1">Membrane</location>
        <topology evidence="1">Multi-pass membrane protein</topology>
    </subcellularLocation>
</comment>
<keyword evidence="4 5" id="KW-0472">Membrane</keyword>